<dbReference type="Proteomes" id="UP000321570">
    <property type="component" value="Unassembled WGS sequence"/>
</dbReference>
<dbReference type="AlphaFoldDB" id="A0A564YG23"/>
<sequence>MDPTVRTNAGRLVSLTNFELVSDLILSKRIYSDVPFSLLTSDLLVMLRLVSDFCPS</sequence>
<protein>
    <submittedName>
        <fullName evidence="1">Uncharacterized protein</fullName>
    </submittedName>
</protein>
<accession>A0A564YG23</accession>
<keyword evidence="2" id="KW-1185">Reference proteome</keyword>
<proteinExistence type="predicted"/>
<gene>
    <name evidence="1" type="ORF">WMSIL1_LOCUS5918</name>
</gene>
<dbReference type="EMBL" id="CABIJS010000199">
    <property type="protein sequence ID" value="VUZ45889.1"/>
    <property type="molecule type" value="Genomic_DNA"/>
</dbReference>
<reference evidence="1 2" key="1">
    <citation type="submission" date="2019-07" db="EMBL/GenBank/DDBJ databases">
        <authorList>
            <person name="Jastrzebski P J."/>
            <person name="Paukszto L."/>
            <person name="Jastrzebski P J."/>
        </authorList>
    </citation>
    <scope>NUCLEOTIDE SEQUENCE [LARGE SCALE GENOMIC DNA]</scope>
    <source>
        <strain evidence="1 2">WMS-il1</strain>
    </source>
</reference>
<evidence type="ECO:0000313" key="1">
    <source>
        <dbReference type="EMBL" id="VUZ45889.1"/>
    </source>
</evidence>
<evidence type="ECO:0000313" key="2">
    <source>
        <dbReference type="Proteomes" id="UP000321570"/>
    </source>
</evidence>
<organism evidence="1 2">
    <name type="scientific">Hymenolepis diminuta</name>
    <name type="common">Rat tapeworm</name>
    <dbReference type="NCBI Taxonomy" id="6216"/>
    <lineage>
        <taxon>Eukaryota</taxon>
        <taxon>Metazoa</taxon>
        <taxon>Spiralia</taxon>
        <taxon>Lophotrochozoa</taxon>
        <taxon>Platyhelminthes</taxon>
        <taxon>Cestoda</taxon>
        <taxon>Eucestoda</taxon>
        <taxon>Cyclophyllidea</taxon>
        <taxon>Hymenolepididae</taxon>
        <taxon>Hymenolepis</taxon>
    </lineage>
</organism>
<name>A0A564YG23_HYMDI</name>